<evidence type="ECO:0000256" key="1">
    <source>
        <dbReference type="ARBA" id="ARBA00010080"/>
    </source>
</evidence>
<dbReference type="GO" id="GO:0005737">
    <property type="term" value="C:cytoplasm"/>
    <property type="evidence" value="ECO:0007669"/>
    <property type="project" value="UniProtKB-SubCell"/>
</dbReference>
<dbReference type="AlphaFoldDB" id="A0A4U5PA76"/>
<dbReference type="Gene3D" id="1.25.40.10">
    <property type="entry name" value="Tetratricopeptide repeat domain"/>
    <property type="match status" value="1"/>
</dbReference>
<keyword evidence="4" id="KW-1185">Reference proteome</keyword>
<dbReference type="PANTHER" id="PTHR12979:SF5">
    <property type="entry name" value="CCR4-NOT TRANSCRIPTION COMPLEX SUBUNIT 10"/>
    <property type="match status" value="1"/>
</dbReference>
<dbReference type="Proteomes" id="UP000298663">
    <property type="component" value="Unassembled WGS sequence"/>
</dbReference>
<evidence type="ECO:0000256" key="2">
    <source>
        <dbReference type="RuleBase" id="RU367083"/>
    </source>
</evidence>
<keyword evidence="2" id="KW-0539">Nucleus</keyword>
<reference evidence="3 4" key="1">
    <citation type="journal article" date="2015" name="Genome Biol.">
        <title>Comparative genomics of Steinernema reveals deeply conserved gene regulatory networks.</title>
        <authorList>
            <person name="Dillman A.R."/>
            <person name="Macchietto M."/>
            <person name="Porter C.F."/>
            <person name="Rogers A."/>
            <person name="Williams B."/>
            <person name="Antoshechkin I."/>
            <person name="Lee M.M."/>
            <person name="Goodwin Z."/>
            <person name="Lu X."/>
            <person name="Lewis E.E."/>
            <person name="Goodrich-Blair H."/>
            <person name="Stock S.P."/>
            <person name="Adams B.J."/>
            <person name="Sternberg P.W."/>
            <person name="Mortazavi A."/>
        </authorList>
    </citation>
    <scope>NUCLEOTIDE SEQUENCE [LARGE SCALE GENOMIC DNA]</scope>
    <source>
        <strain evidence="3 4">ALL</strain>
    </source>
</reference>
<dbReference type="GO" id="GO:0017148">
    <property type="term" value="P:negative regulation of translation"/>
    <property type="evidence" value="ECO:0007669"/>
    <property type="project" value="TreeGrafter"/>
</dbReference>
<gene>
    <name evidence="3" type="ORF">L596_007405</name>
</gene>
<dbReference type="InterPro" id="IPR011990">
    <property type="entry name" value="TPR-like_helical_dom_sf"/>
</dbReference>
<keyword evidence="2" id="KW-0810">Translation regulation</keyword>
<comment type="caution">
    <text evidence="3">The sequence shown here is derived from an EMBL/GenBank/DDBJ whole genome shotgun (WGS) entry which is preliminary data.</text>
</comment>
<dbReference type="EMBL" id="AZBU02000002">
    <property type="protein sequence ID" value="TKR92834.1"/>
    <property type="molecule type" value="Genomic_DNA"/>
</dbReference>
<dbReference type="OrthoDB" id="25157at2759"/>
<protein>
    <recommendedName>
        <fullName evidence="2">CCR4-NOT transcription complex subunit 10</fullName>
    </recommendedName>
</protein>
<proteinExistence type="inferred from homology"/>
<dbReference type="InterPro" id="IPR039740">
    <property type="entry name" value="CNOT10"/>
</dbReference>
<accession>A0A4U5PA76</accession>
<comment type="similarity">
    <text evidence="1 2">Belongs to the CNOT10 family.</text>
</comment>
<dbReference type="PANTHER" id="PTHR12979">
    <property type="entry name" value="CCR4-NOT TRANSCRIPTION COMPLEX SUBUNIT 10"/>
    <property type="match status" value="1"/>
</dbReference>
<comment type="subcellular location">
    <subcellularLocation>
        <location evidence="2">Cytoplasm</location>
    </subcellularLocation>
    <subcellularLocation>
        <location evidence="2">Nucleus</location>
    </subcellularLocation>
</comment>
<keyword evidence="2" id="KW-0963">Cytoplasm</keyword>
<sequence>MANAKMFGEDYFRVAKAESGIDFFNCDTKLFPDPIAATVGFNLAIGEFHRGKKLSALNAIRAILHSPNIPNSLMCEASLLEINILLDLRQNIALLNAVKTLQAKPCWVAASPKQKETAEKLVIRARIAASTDKFALTQVQQERSTLGWLICRAEVDARNDDVASCVSRLLTARAAATSDDRALIDNTLGCLYAAVLKKANFSEAFFRSAMKATKPSEDAFGEYGSVPRSVLVYNLALSLMAQSQFREAFRLLVLTMPYYQHLPRYWLRLAECCICELEENEEPDESDDSLIHSAVKGVVLQTRFRKAITAVYPDPARHAYHLEENSKEFFNDLRNGAIPKLTYENALACLRNAQTLSGDDRTFVYLLSSTHALTAFVNLKLRRPCIALRAATQLLNLPQSARNPQIYVRGVLLKTEALVSLGNVPEALKMLDQIAAAGQSLPSQIPGLTTVAYNRALIYGMTGAIGAALEVFEQAKNLTCSEAETSNFVDLDNYLHSLLARAPDCLAPVPNMYPEA</sequence>
<reference evidence="3 4" key="2">
    <citation type="journal article" date="2019" name="G3 (Bethesda)">
        <title>Hybrid Assembly of the Genome of the Entomopathogenic Nematode Steinernema carpocapsae Identifies the X-Chromosome.</title>
        <authorList>
            <person name="Serra L."/>
            <person name="Macchietto M."/>
            <person name="Macias-Munoz A."/>
            <person name="McGill C.J."/>
            <person name="Rodriguez I.M."/>
            <person name="Rodriguez B."/>
            <person name="Murad R."/>
            <person name="Mortazavi A."/>
        </authorList>
    </citation>
    <scope>NUCLEOTIDE SEQUENCE [LARGE SCALE GENOMIC DNA]</scope>
    <source>
        <strain evidence="3 4">ALL</strain>
    </source>
</reference>
<dbReference type="GO" id="GO:0030014">
    <property type="term" value="C:CCR4-NOT complex"/>
    <property type="evidence" value="ECO:0007669"/>
    <property type="project" value="UniProtKB-UniRule"/>
</dbReference>
<evidence type="ECO:0000313" key="3">
    <source>
        <dbReference type="EMBL" id="TKR92834.1"/>
    </source>
</evidence>
<organism evidence="3 4">
    <name type="scientific">Steinernema carpocapsae</name>
    <name type="common">Entomopathogenic nematode</name>
    <dbReference type="NCBI Taxonomy" id="34508"/>
    <lineage>
        <taxon>Eukaryota</taxon>
        <taxon>Metazoa</taxon>
        <taxon>Ecdysozoa</taxon>
        <taxon>Nematoda</taxon>
        <taxon>Chromadorea</taxon>
        <taxon>Rhabditida</taxon>
        <taxon>Tylenchina</taxon>
        <taxon>Panagrolaimomorpha</taxon>
        <taxon>Strongyloidoidea</taxon>
        <taxon>Steinernematidae</taxon>
        <taxon>Steinernema</taxon>
    </lineage>
</organism>
<dbReference type="GO" id="GO:0031047">
    <property type="term" value="P:regulatory ncRNA-mediated gene silencing"/>
    <property type="evidence" value="ECO:0007669"/>
    <property type="project" value="UniProtKB-UniRule"/>
</dbReference>
<name>A0A4U5PA76_STECR</name>
<dbReference type="GO" id="GO:0006402">
    <property type="term" value="P:mRNA catabolic process"/>
    <property type="evidence" value="ECO:0007669"/>
    <property type="project" value="TreeGrafter"/>
</dbReference>
<keyword evidence="2" id="KW-0943">RNA-mediated gene silencing</keyword>
<dbReference type="GO" id="GO:0005634">
    <property type="term" value="C:nucleus"/>
    <property type="evidence" value="ECO:0007669"/>
    <property type="project" value="UniProtKB-SubCell"/>
</dbReference>
<evidence type="ECO:0000313" key="4">
    <source>
        <dbReference type="Proteomes" id="UP000298663"/>
    </source>
</evidence>
<keyword evidence="2" id="KW-0804">Transcription</keyword>
<keyword evidence="2" id="KW-0805">Transcription regulation</keyword>
<comment type="function">
    <text evidence="2">Component of the CCR4-NOT complex which is one of the major cellular mRNA deadenylases and is linked to various cellular processes including bulk mRNA degradation, miRNA-mediated repression, translational repression during translational initiation and general transcription regulation.</text>
</comment>
<dbReference type="STRING" id="34508.A0A4U5PA76"/>
<dbReference type="SUPFAM" id="SSF48452">
    <property type="entry name" value="TPR-like"/>
    <property type="match status" value="1"/>
</dbReference>